<keyword evidence="9 15" id="KW-0521">NADP</keyword>
<gene>
    <name evidence="18" type="ORF">LV85_03938</name>
</gene>
<dbReference type="Pfam" id="PF02233">
    <property type="entry name" value="PNTB"/>
    <property type="match status" value="1"/>
</dbReference>
<feature type="transmembrane region" description="Helical" evidence="16">
    <location>
        <begin position="237"/>
        <end position="256"/>
    </location>
</feature>
<evidence type="ECO:0000256" key="4">
    <source>
        <dbReference type="ARBA" id="ARBA00012943"/>
    </source>
</evidence>
<dbReference type="PIRSF" id="PIRSF000204">
    <property type="entry name" value="PNTB"/>
    <property type="match status" value="1"/>
</dbReference>
<evidence type="ECO:0000256" key="6">
    <source>
        <dbReference type="ARBA" id="ARBA00022475"/>
    </source>
</evidence>
<dbReference type="RefSeq" id="WP_111322610.1">
    <property type="nucleotide sequence ID" value="NZ_QKZT01000024.1"/>
</dbReference>
<evidence type="ECO:0000256" key="5">
    <source>
        <dbReference type="ARBA" id="ARBA00014581"/>
    </source>
</evidence>
<reference evidence="18 19" key="1">
    <citation type="submission" date="2018-06" db="EMBL/GenBank/DDBJ databases">
        <title>Genomic Encyclopedia of Archaeal and Bacterial Type Strains, Phase II (KMG-II): from individual species to whole genera.</title>
        <authorList>
            <person name="Goeker M."/>
        </authorList>
    </citation>
    <scope>NUCLEOTIDE SEQUENCE [LARGE SCALE GENOMIC DNA]</scope>
    <source>
        <strain evidence="18 19">DSM 19830</strain>
    </source>
</reference>
<feature type="transmembrane region" description="Helical" evidence="16">
    <location>
        <begin position="161"/>
        <end position="179"/>
    </location>
</feature>
<keyword evidence="11 16" id="KW-1133">Transmembrane helix</keyword>
<evidence type="ECO:0000259" key="17">
    <source>
        <dbReference type="Pfam" id="PF02233"/>
    </source>
</evidence>
<dbReference type="Proteomes" id="UP000248882">
    <property type="component" value="Unassembled WGS sequence"/>
</dbReference>
<dbReference type="EMBL" id="QKZT01000024">
    <property type="protein sequence ID" value="PZX47589.1"/>
    <property type="molecule type" value="Genomic_DNA"/>
</dbReference>
<dbReference type="InterPro" id="IPR012136">
    <property type="entry name" value="NADH_DH_b"/>
</dbReference>
<comment type="catalytic activity">
    <reaction evidence="14 15">
        <text>NAD(+) + NADPH + H(+)(in) = NADH + NADP(+) + H(+)(out)</text>
        <dbReference type="Rhea" id="RHEA:47992"/>
        <dbReference type="ChEBI" id="CHEBI:15378"/>
        <dbReference type="ChEBI" id="CHEBI:57540"/>
        <dbReference type="ChEBI" id="CHEBI:57783"/>
        <dbReference type="ChEBI" id="CHEBI:57945"/>
        <dbReference type="ChEBI" id="CHEBI:58349"/>
        <dbReference type="EC" id="7.1.1.1"/>
    </reaction>
</comment>
<dbReference type="InterPro" id="IPR029035">
    <property type="entry name" value="DHS-like_NAD/FAD-binding_dom"/>
</dbReference>
<keyword evidence="19" id="KW-1185">Reference proteome</keyword>
<evidence type="ECO:0000256" key="9">
    <source>
        <dbReference type="ARBA" id="ARBA00022857"/>
    </source>
</evidence>
<organism evidence="18 19">
    <name type="scientific">Algoriphagus chordae</name>
    <dbReference type="NCBI Taxonomy" id="237019"/>
    <lineage>
        <taxon>Bacteria</taxon>
        <taxon>Pseudomonadati</taxon>
        <taxon>Bacteroidota</taxon>
        <taxon>Cytophagia</taxon>
        <taxon>Cytophagales</taxon>
        <taxon>Cyclobacteriaceae</taxon>
        <taxon>Algoriphagus</taxon>
    </lineage>
</organism>
<dbReference type="EC" id="7.1.1.1" evidence="4 15"/>
<feature type="domain" description="NADP transhydrogenase beta-like" evidence="17">
    <location>
        <begin position="6"/>
        <end position="456"/>
    </location>
</feature>
<comment type="caution">
    <text evidence="18">The sequence shown here is derived from an EMBL/GenBank/DDBJ whole genome shotgun (WGS) entry which is preliminary data.</text>
</comment>
<evidence type="ECO:0000256" key="14">
    <source>
        <dbReference type="ARBA" id="ARBA00048202"/>
    </source>
</evidence>
<evidence type="ECO:0000313" key="18">
    <source>
        <dbReference type="EMBL" id="PZX47589.1"/>
    </source>
</evidence>
<keyword evidence="12 15" id="KW-0520">NAD</keyword>
<dbReference type="Gene3D" id="3.40.50.1220">
    <property type="entry name" value="TPP-binding domain"/>
    <property type="match status" value="1"/>
</dbReference>
<evidence type="ECO:0000256" key="2">
    <source>
        <dbReference type="ARBA" id="ARBA00004429"/>
    </source>
</evidence>
<sequence>MSIAIELAYLIASILFVLGMKMMNKTKSARQGNRLSALGMFIAILATMLQIDAISLVEILACIVLGSAIGLYYANKVEMTKMPEMVAIFNGFGGLASFSVALSDYFLRTEVNMQSIELVTVISIIVSVFIGGLTFTGSLIAYLKLNGNISGSPITFKGQHAINLVLFLGFLTAAVFTVVDQTDPMLIIILIVIALILGVLTVIPIGGADMPVVISLLNSYSGMAACATGFILNNNVLIVAGSLVGASGIILTQIMCKAMNRSLINVLLGGFGQTVNEAQGDGPSITVKEIGVEETAMLFDGVSSVIVVPGYGMAVAQAQHVIRELMEQCEKRNIDFKFAIHPVAGRMPGHMNVLLAEANISYDKLIEMESINDEFPNTDLVLIVGANDVVNPAARNNPQSPIYGMPILNADKARTVIVCKRSMGKGYAGVENELFGYPNCLMLFGDAKQTITKVVSEMKEM</sequence>
<evidence type="ECO:0000256" key="8">
    <source>
        <dbReference type="ARBA" id="ARBA00022692"/>
    </source>
</evidence>
<comment type="subcellular location">
    <subcellularLocation>
        <location evidence="2">Cell inner membrane</location>
        <topology evidence="2">Multi-pass membrane protein</topology>
    </subcellularLocation>
</comment>
<evidence type="ECO:0000256" key="13">
    <source>
        <dbReference type="ARBA" id="ARBA00023136"/>
    </source>
</evidence>
<evidence type="ECO:0000256" key="1">
    <source>
        <dbReference type="ARBA" id="ARBA00003943"/>
    </source>
</evidence>
<keyword evidence="13 15" id="KW-0472">Membrane</keyword>
<evidence type="ECO:0000256" key="15">
    <source>
        <dbReference type="PIRNR" id="PIRNR000204"/>
    </source>
</evidence>
<dbReference type="InterPro" id="IPR034300">
    <property type="entry name" value="PNTB-like"/>
</dbReference>
<feature type="transmembrane region" description="Helical" evidence="16">
    <location>
        <begin position="57"/>
        <end position="74"/>
    </location>
</feature>
<feature type="transmembrane region" description="Helical" evidence="16">
    <location>
        <begin position="35"/>
        <end position="51"/>
    </location>
</feature>
<dbReference type="AlphaFoldDB" id="A0A2W7R0J7"/>
<feature type="transmembrane region" description="Helical" evidence="16">
    <location>
        <begin position="118"/>
        <end position="140"/>
    </location>
</feature>
<evidence type="ECO:0000256" key="7">
    <source>
        <dbReference type="ARBA" id="ARBA00022519"/>
    </source>
</evidence>
<evidence type="ECO:0000256" key="12">
    <source>
        <dbReference type="ARBA" id="ARBA00023027"/>
    </source>
</evidence>
<dbReference type="GO" id="GO:0050661">
    <property type="term" value="F:NADP binding"/>
    <property type="evidence" value="ECO:0007669"/>
    <property type="project" value="InterPro"/>
</dbReference>
<evidence type="ECO:0000256" key="16">
    <source>
        <dbReference type="SAM" id="Phobius"/>
    </source>
</evidence>
<feature type="transmembrane region" description="Helical" evidence="16">
    <location>
        <begin position="6"/>
        <end position="23"/>
    </location>
</feature>
<protein>
    <recommendedName>
        <fullName evidence="5 15">NAD(P) transhydrogenase subunit beta</fullName>
        <ecNumber evidence="4 15">7.1.1.1</ecNumber>
    </recommendedName>
    <alternativeName>
        <fullName evidence="15">Nicotinamide nucleotide transhydrogenase subunit beta</fullName>
    </alternativeName>
</protein>
<name>A0A2W7R0J7_9BACT</name>
<comment type="similarity">
    <text evidence="3 15">Belongs to the PNT beta subunit family.</text>
</comment>
<dbReference type="GO" id="GO:0008750">
    <property type="term" value="F:proton-translocating NAD(P)+ transhydrogenase activity"/>
    <property type="evidence" value="ECO:0007669"/>
    <property type="project" value="UniProtKB-EC"/>
</dbReference>
<keyword evidence="6 15" id="KW-1003">Cell membrane</keyword>
<evidence type="ECO:0000313" key="19">
    <source>
        <dbReference type="Proteomes" id="UP000248882"/>
    </source>
</evidence>
<dbReference type="SUPFAM" id="SSF52467">
    <property type="entry name" value="DHS-like NAD/FAD-binding domain"/>
    <property type="match status" value="1"/>
</dbReference>
<accession>A0A2W7R0J7</accession>
<proteinExistence type="inferred from homology"/>
<dbReference type="OrthoDB" id="9763786at2"/>
<keyword evidence="7 15" id="KW-0997">Cell inner membrane</keyword>
<evidence type="ECO:0000256" key="11">
    <source>
        <dbReference type="ARBA" id="ARBA00022989"/>
    </source>
</evidence>
<evidence type="ECO:0000256" key="10">
    <source>
        <dbReference type="ARBA" id="ARBA00022967"/>
    </source>
</evidence>
<keyword evidence="10 15" id="KW-1278">Translocase</keyword>
<dbReference type="GO" id="GO:0005886">
    <property type="term" value="C:plasma membrane"/>
    <property type="evidence" value="ECO:0007669"/>
    <property type="project" value="UniProtKB-SubCell"/>
</dbReference>
<comment type="function">
    <text evidence="1 15">The transhydrogenation between NADH and NADP is coupled to respiration and ATP hydrolysis and functions as a proton pump across the membrane.</text>
</comment>
<dbReference type="PANTHER" id="PTHR44758:SF1">
    <property type="entry name" value="NAD(P) TRANSHYDROGENASE SUBUNIT BETA"/>
    <property type="match status" value="1"/>
</dbReference>
<dbReference type="PANTHER" id="PTHR44758">
    <property type="entry name" value="NAD(P) TRANSHYDROGENASE SUBUNIT BETA"/>
    <property type="match status" value="1"/>
</dbReference>
<keyword evidence="8 16" id="KW-0812">Transmembrane</keyword>
<feature type="transmembrane region" description="Helical" evidence="16">
    <location>
        <begin position="185"/>
        <end position="205"/>
    </location>
</feature>
<evidence type="ECO:0000256" key="3">
    <source>
        <dbReference type="ARBA" id="ARBA00007919"/>
    </source>
</evidence>